<keyword evidence="4" id="KW-1185">Reference proteome</keyword>
<organism evidence="3 4">
    <name type="scientific">Macrophomina phaseolina</name>
    <dbReference type="NCBI Taxonomy" id="35725"/>
    <lineage>
        <taxon>Eukaryota</taxon>
        <taxon>Fungi</taxon>
        <taxon>Dikarya</taxon>
        <taxon>Ascomycota</taxon>
        <taxon>Pezizomycotina</taxon>
        <taxon>Dothideomycetes</taxon>
        <taxon>Dothideomycetes incertae sedis</taxon>
        <taxon>Botryosphaeriales</taxon>
        <taxon>Botryosphaeriaceae</taxon>
        <taxon>Macrophomina</taxon>
    </lineage>
</organism>
<dbReference type="EMBL" id="JAGTJR010000042">
    <property type="protein sequence ID" value="KAH7031978.1"/>
    <property type="molecule type" value="Genomic_DNA"/>
</dbReference>
<evidence type="ECO:0000259" key="2">
    <source>
        <dbReference type="Pfam" id="PF17648"/>
    </source>
</evidence>
<evidence type="ECO:0000313" key="4">
    <source>
        <dbReference type="Proteomes" id="UP000774617"/>
    </source>
</evidence>
<reference evidence="3 4" key="1">
    <citation type="journal article" date="2021" name="Nat. Commun.">
        <title>Genetic determinants of endophytism in the Arabidopsis root mycobiome.</title>
        <authorList>
            <person name="Mesny F."/>
            <person name="Miyauchi S."/>
            <person name="Thiergart T."/>
            <person name="Pickel B."/>
            <person name="Atanasova L."/>
            <person name="Karlsson M."/>
            <person name="Huettel B."/>
            <person name="Barry K.W."/>
            <person name="Haridas S."/>
            <person name="Chen C."/>
            <person name="Bauer D."/>
            <person name="Andreopoulos W."/>
            <person name="Pangilinan J."/>
            <person name="LaButti K."/>
            <person name="Riley R."/>
            <person name="Lipzen A."/>
            <person name="Clum A."/>
            <person name="Drula E."/>
            <person name="Henrissat B."/>
            <person name="Kohler A."/>
            <person name="Grigoriev I.V."/>
            <person name="Martin F.M."/>
            <person name="Hacquard S."/>
        </authorList>
    </citation>
    <scope>NUCLEOTIDE SEQUENCE [LARGE SCALE GENOMIC DNA]</scope>
    <source>
        <strain evidence="3 4">MPI-SDFR-AT-0080</strain>
    </source>
</reference>
<accession>A0ABQ8FWX3</accession>
<protein>
    <recommendedName>
        <fullName evidence="2">Luciferase domain-containing protein</fullName>
    </recommendedName>
</protein>
<dbReference type="Pfam" id="PF17648">
    <property type="entry name" value="Luciferase"/>
    <property type="match status" value="1"/>
</dbReference>
<dbReference type="PANTHER" id="PTHR38695:SF1">
    <property type="entry name" value="AMINO ACID PERMEASE_ SLC12A DOMAIN-CONTAINING PROTEIN"/>
    <property type="match status" value="1"/>
</dbReference>
<comment type="caution">
    <text evidence="3">The sequence shown here is derived from an EMBL/GenBank/DDBJ whole genome shotgun (WGS) entry which is preliminary data.</text>
</comment>
<dbReference type="PANTHER" id="PTHR38695">
    <property type="entry name" value="AMINO ACID PERMEASE_ SLC12A DOMAIN-CONTAINING PROTEIN"/>
    <property type="match status" value="1"/>
</dbReference>
<gene>
    <name evidence="3" type="ORF">B0J12DRAFT_583038</name>
</gene>
<evidence type="ECO:0000256" key="1">
    <source>
        <dbReference type="SAM" id="MobiDB-lite"/>
    </source>
</evidence>
<dbReference type="Proteomes" id="UP000774617">
    <property type="component" value="Unassembled WGS sequence"/>
</dbReference>
<proteinExistence type="predicted"/>
<dbReference type="InterPro" id="IPR040841">
    <property type="entry name" value="Luciferase_dom"/>
</dbReference>
<dbReference type="InterPro" id="IPR048273">
    <property type="entry name" value="Luciferase"/>
</dbReference>
<feature type="region of interest" description="Disordered" evidence="1">
    <location>
        <begin position="108"/>
        <end position="129"/>
    </location>
</feature>
<sequence>MTLQTVFPPSILPASSSSSFSFSSSTPGPLSLLALLILLPPTIYFIHRDYQSFLSLGAGGTPQNLTGYLRIKLLSLFALPNTRIPAPIPADLRQNGYLSSLPPRAGPRPTVAGIAPHRQTSQRSPSPSTPYTSLVARIQALAQDPLNSLVEGTSCFEKHGTGLFSLRPLTRTCRGEVCHVHGSDGSLHMTLYPADAKLVIERGWGERHPIARGGFFARFVPKHFVMVYAPRDEDEVETVMRIVGAAVWWVSGECVGMDEGVMRDGRARSESDEKVVEVVRESDGDPEWVGKHMPERFCLGCRQKQYGRMQQACTS</sequence>
<feature type="compositionally biased region" description="Low complexity" evidence="1">
    <location>
        <begin position="118"/>
        <end position="129"/>
    </location>
</feature>
<evidence type="ECO:0000313" key="3">
    <source>
        <dbReference type="EMBL" id="KAH7031978.1"/>
    </source>
</evidence>
<feature type="domain" description="Luciferase" evidence="2">
    <location>
        <begin position="174"/>
        <end position="246"/>
    </location>
</feature>
<name>A0ABQ8FWX3_9PEZI</name>